<organism evidence="2 3">
    <name type="scientific">Dendronalium phyllosphericum CENA369</name>
    <dbReference type="NCBI Taxonomy" id="1725256"/>
    <lineage>
        <taxon>Bacteria</taxon>
        <taxon>Bacillati</taxon>
        <taxon>Cyanobacteriota</taxon>
        <taxon>Cyanophyceae</taxon>
        <taxon>Nostocales</taxon>
        <taxon>Nostocaceae</taxon>
        <taxon>Dendronalium</taxon>
        <taxon>Dendronalium phyllosphericum</taxon>
    </lineage>
</organism>
<keyword evidence="1" id="KW-1133">Transmembrane helix</keyword>
<evidence type="ECO:0000256" key="1">
    <source>
        <dbReference type="SAM" id="Phobius"/>
    </source>
</evidence>
<name>A0A8J7LGR1_9NOST</name>
<feature type="transmembrane region" description="Helical" evidence="1">
    <location>
        <begin position="104"/>
        <end position="124"/>
    </location>
</feature>
<sequence length="132" mass="15112">MRFTVFTFLYLAAGVCLTVVILEHPDIAPNHKISLLVNAGLLYFAAVLSTFRFWRQGVLRSEARLRDKPAWDRNFVMFLPIFLIVVMLVITIPDLVNHNWSMEAIAKASVGPLLILISVEQLFIRSQIRRES</sequence>
<evidence type="ECO:0000313" key="3">
    <source>
        <dbReference type="Proteomes" id="UP000662314"/>
    </source>
</evidence>
<reference evidence="2 3" key="1">
    <citation type="journal article" date="2021" name="Int. J. Syst. Evol. Microbiol.">
        <title>Amazonocrinis nigriterrae gen. nov., sp. nov., Atlanticothrix silvestris gen. nov., sp. nov. and Dendronalium phyllosphericum gen. nov., sp. nov., nostocacean cyanobacteria from Brazilian environments.</title>
        <authorList>
            <person name="Alvarenga D.O."/>
            <person name="Andreote A.P.D."/>
            <person name="Branco L.H.Z."/>
            <person name="Delbaje E."/>
            <person name="Cruz R.B."/>
            <person name="Varani A.M."/>
            <person name="Fiore M.F."/>
        </authorList>
    </citation>
    <scope>NUCLEOTIDE SEQUENCE [LARGE SCALE GENOMIC DNA]</scope>
    <source>
        <strain evidence="2 3">CENA369</strain>
    </source>
</reference>
<keyword evidence="3" id="KW-1185">Reference proteome</keyword>
<proteinExistence type="predicted"/>
<gene>
    <name evidence="2" type="ORF">I8752_09425</name>
</gene>
<dbReference type="RefSeq" id="WP_214432050.1">
    <property type="nucleotide sequence ID" value="NZ_CAWPUQ010000129.1"/>
</dbReference>
<protein>
    <submittedName>
        <fullName evidence="2">Uncharacterized protein</fullName>
    </submittedName>
</protein>
<feature type="transmembrane region" description="Helical" evidence="1">
    <location>
        <begin position="34"/>
        <end position="54"/>
    </location>
</feature>
<comment type="caution">
    <text evidence="2">The sequence shown here is derived from an EMBL/GenBank/DDBJ whole genome shotgun (WGS) entry which is preliminary data.</text>
</comment>
<dbReference type="AlphaFoldDB" id="A0A8J7LGR1"/>
<dbReference type="Proteomes" id="UP000662314">
    <property type="component" value="Unassembled WGS sequence"/>
</dbReference>
<keyword evidence="1" id="KW-0472">Membrane</keyword>
<evidence type="ECO:0000313" key="2">
    <source>
        <dbReference type="EMBL" id="MBH8573234.1"/>
    </source>
</evidence>
<keyword evidence="1" id="KW-0812">Transmembrane</keyword>
<dbReference type="EMBL" id="JAECZA010000027">
    <property type="protein sequence ID" value="MBH8573234.1"/>
    <property type="molecule type" value="Genomic_DNA"/>
</dbReference>
<feature type="transmembrane region" description="Helical" evidence="1">
    <location>
        <begin position="75"/>
        <end position="92"/>
    </location>
</feature>
<accession>A0A8J7LGR1</accession>